<comment type="caution">
    <text evidence="1">The sequence shown here is derived from an EMBL/GenBank/DDBJ whole genome shotgun (WGS) entry which is preliminary data.</text>
</comment>
<dbReference type="EMBL" id="CM055102">
    <property type="protein sequence ID" value="KAJ7537728.1"/>
    <property type="molecule type" value="Genomic_DNA"/>
</dbReference>
<evidence type="ECO:0000313" key="2">
    <source>
        <dbReference type="Proteomes" id="UP001162992"/>
    </source>
</evidence>
<gene>
    <name evidence="1" type="ORF">O6H91_11G019100</name>
</gene>
<evidence type="ECO:0000313" key="1">
    <source>
        <dbReference type="EMBL" id="KAJ7537728.1"/>
    </source>
</evidence>
<protein>
    <submittedName>
        <fullName evidence="1">Uncharacterized protein</fullName>
    </submittedName>
</protein>
<dbReference type="Proteomes" id="UP001162992">
    <property type="component" value="Chromosome 11"/>
</dbReference>
<reference evidence="2" key="1">
    <citation type="journal article" date="2024" name="Proc. Natl. Acad. Sci. U.S.A.">
        <title>Extraordinary preservation of gene collinearity over three hundred million years revealed in homosporous lycophytes.</title>
        <authorList>
            <person name="Li C."/>
            <person name="Wickell D."/>
            <person name="Kuo L.Y."/>
            <person name="Chen X."/>
            <person name="Nie B."/>
            <person name="Liao X."/>
            <person name="Peng D."/>
            <person name="Ji J."/>
            <person name="Jenkins J."/>
            <person name="Williams M."/>
            <person name="Shu S."/>
            <person name="Plott C."/>
            <person name="Barry K."/>
            <person name="Rajasekar S."/>
            <person name="Grimwood J."/>
            <person name="Han X."/>
            <person name="Sun S."/>
            <person name="Hou Z."/>
            <person name="He W."/>
            <person name="Dai G."/>
            <person name="Sun C."/>
            <person name="Schmutz J."/>
            <person name="Leebens-Mack J.H."/>
            <person name="Li F.W."/>
            <person name="Wang L."/>
        </authorList>
    </citation>
    <scope>NUCLEOTIDE SEQUENCE [LARGE SCALE GENOMIC DNA]</scope>
    <source>
        <strain evidence="2">cv. PW_Plant_1</strain>
    </source>
</reference>
<name>A0ACC2C779_DIPCM</name>
<accession>A0ACC2C779</accession>
<sequence>MDSSNDEMQLQKAKSVVPLNTWILISNLKLAYNITRRPDGTFNRHLAEFLDRKVGANISPVDGVSTMDVNIDRIAGVWVRIFVPVSSQSDETREEKIPVFLYFHGGSFVHSSANSAIYDAVCRSFAKLCSAVVVSVNFRRSPEHRYPVAYEDGFTVLKWIQLQALTGLGNAWLPSNADLSHCYLIGDSSGANIVHHVGVTAATADLSPVCIRGHILMMPMFGGMKRTPAEIRLDGQYFVTLKDRDYYWQSFLPDGADRDHPACNIFGPYSEDLSNVPLPPSLVMIADLDLLQDWQMEYVQGMRDSGKKIELVVLEHATVGFFIFPNTEHFHRVIDAISSFIRTPI</sequence>
<keyword evidence="2" id="KW-1185">Reference proteome</keyword>
<proteinExistence type="predicted"/>
<organism evidence="1 2">
    <name type="scientific">Diphasiastrum complanatum</name>
    <name type="common">Issler's clubmoss</name>
    <name type="synonym">Lycopodium complanatum</name>
    <dbReference type="NCBI Taxonomy" id="34168"/>
    <lineage>
        <taxon>Eukaryota</taxon>
        <taxon>Viridiplantae</taxon>
        <taxon>Streptophyta</taxon>
        <taxon>Embryophyta</taxon>
        <taxon>Tracheophyta</taxon>
        <taxon>Lycopodiopsida</taxon>
        <taxon>Lycopodiales</taxon>
        <taxon>Lycopodiaceae</taxon>
        <taxon>Lycopodioideae</taxon>
        <taxon>Diphasiastrum</taxon>
    </lineage>
</organism>